<evidence type="ECO:0000313" key="1">
    <source>
        <dbReference type="EMBL" id="WAR14409.1"/>
    </source>
</evidence>
<protein>
    <recommendedName>
        <fullName evidence="3">Transposase</fullName>
    </recommendedName>
</protein>
<dbReference type="InterPro" id="IPR036397">
    <property type="entry name" value="RNaseH_sf"/>
</dbReference>
<gene>
    <name evidence="1" type="ORF">MAR_004514</name>
</gene>
<reference evidence="1" key="1">
    <citation type="submission" date="2022-11" db="EMBL/GenBank/DDBJ databases">
        <title>Centuries of genome instability and evolution in soft-shell clam transmissible cancer (bioRxiv).</title>
        <authorList>
            <person name="Hart S.F.M."/>
            <person name="Yonemitsu M.A."/>
            <person name="Giersch R.M."/>
            <person name="Beal B.F."/>
            <person name="Arriagada G."/>
            <person name="Davis B.W."/>
            <person name="Ostrander E.A."/>
            <person name="Goff S.P."/>
            <person name="Metzger M.J."/>
        </authorList>
    </citation>
    <scope>NUCLEOTIDE SEQUENCE</scope>
    <source>
        <strain evidence="1">MELC-2E11</strain>
        <tissue evidence="1">Siphon/mantle</tissue>
    </source>
</reference>
<accession>A0ABY7EZL0</accession>
<sequence>MGLKHRGWSCDNWSDVLFSDESMFNVSVADGRRRVNGRRGERYAQCYVLEADRWEGDRAGISRDHKTELHVLRGRINAVNYMDIILQPIVISFMRAHRLRHLLQDNARPNVAR</sequence>
<keyword evidence="2" id="KW-1185">Reference proteome</keyword>
<proteinExistence type="predicted"/>
<dbReference type="Proteomes" id="UP001164746">
    <property type="component" value="Chromosome 9"/>
</dbReference>
<name>A0ABY7EZL0_MYAAR</name>
<evidence type="ECO:0000313" key="2">
    <source>
        <dbReference type="Proteomes" id="UP001164746"/>
    </source>
</evidence>
<dbReference type="EMBL" id="CP111020">
    <property type="protein sequence ID" value="WAR14409.1"/>
    <property type="molecule type" value="Genomic_DNA"/>
</dbReference>
<evidence type="ECO:0008006" key="3">
    <source>
        <dbReference type="Google" id="ProtNLM"/>
    </source>
</evidence>
<dbReference type="Gene3D" id="3.30.420.10">
    <property type="entry name" value="Ribonuclease H-like superfamily/Ribonuclease H"/>
    <property type="match status" value="1"/>
</dbReference>
<organism evidence="1 2">
    <name type="scientific">Mya arenaria</name>
    <name type="common">Soft-shell clam</name>
    <dbReference type="NCBI Taxonomy" id="6604"/>
    <lineage>
        <taxon>Eukaryota</taxon>
        <taxon>Metazoa</taxon>
        <taxon>Spiralia</taxon>
        <taxon>Lophotrochozoa</taxon>
        <taxon>Mollusca</taxon>
        <taxon>Bivalvia</taxon>
        <taxon>Autobranchia</taxon>
        <taxon>Heteroconchia</taxon>
        <taxon>Euheterodonta</taxon>
        <taxon>Imparidentia</taxon>
        <taxon>Neoheterodontei</taxon>
        <taxon>Myida</taxon>
        <taxon>Myoidea</taxon>
        <taxon>Myidae</taxon>
        <taxon>Mya</taxon>
    </lineage>
</organism>
<feature type="non-terminal residue" evidence="1">
    <location>
        <position position="113"/>
    </location>
</feature>